<accession>A0A4Y7IEB0</accession>
<dbReference type="InterPro" id="IPR029063">
    <property type="entry name" value="SAM-dependent_MTases_sf"/>
</dbReference>
<dbReference type="Proteomes" id="UP000316621">
    <property type="component" value="Chromosome 1"/>
</dbReference>
<dbReference type="InterPro" id="IPR019446">
    <property type="entry name" value="BMT5-like"/>
</dbReference>
<dbReference type="Gene3D" id="3.40.50.150">
    <property type="entry name" value="Vaccinia Virus protein VP39"/>
    <property type="match status" value="1"/>
</dbReference>
<dbReference type="GO" id="GO:0005737">
    <property type="term" value="C:cytoplasm"/>
    <property type="evidence" value="ECO:0007669"/>
    <property type="project" value="TreeGrafter"/>
</dbReference>
<evidence type="ECO:0000313" key="4">
    <source>
        <dbReference type="Proteomes" id="UP000316621"/>
    </source>
</evidence>
<proteinExistence type="predicted"/>
<gene>
    <name evidence="3" type="ORF">C5167_038959</name>
</gene>
<sequence length="605" mass="69719">MKKREGHDVELKTTSNLQKEKKKSSEGTITHYNRSQRILLVGEGDFSFSACLANAFGSATNMVATSLDTEETLLEKYSGARQNIRQLQKLGCLVLHEVGVHDMLYDSDLMNMKFDRIVFNFPHAGHFPPLYETDGFLIEMHKKLLSGFFKSASKMLNKAGEIHVSHRNDFPYNKWEIKKLANNAGLQLIRKVKFQKSDYPGYSNKRGGDVEPDKEFFLGVSPLTFKFSINTQKILLVGEGDFSFAACLAHAFGSASNMVATSLDSEGEFCFLFICLHVLLYYQLTVNLFNHKYSQTLDRRLPSSRNHILDLMWLGCLVLHEIDVHFMASAYSELVSMKFDRIIYNFPHAGHWRKLCEEDFELIRRHKELLSGFFKNFRKLLKEDGEVHVAHRDDYPYNTWEVEKLAKKAGLYLIEKVKFRPEDYPSYRNKRGSRIKIWDSFDTLCTRLPSSQLHIKNLQSLGCLVLHNVDVNFMASSSFYPLLACMKFNRIVYNFPHAGHFIMRETHDSVIQRHKDLLSGFFKSSSKMLKEDGEVHVAHRDDRPYNRWEIEELANEAGLILIEKVDFRSSQYAGYSNKRGGSVRSNDSFPLGNCPKSFKFSLKSS</sequence>
<evidence type="ECO:0000313" key="3">
    <source>
        <dbReference type="EMBL" id="RZC46001.1"/>
    </source>
</evidence>
<dbReference type="PANTHER" id="PTHR11538">
    <property type="entry name" value="PHENYLALANYL-TRNA SYNTHETASE"/>
    <property type="match status" value="1"/>
</dbReference>
<dbReference type="PANTHER" id="PTHR11538:SF64">
    <property type="entry name" value="25S RRNA (URIDINE-N(3))-METHYLTRANSFERASE BMT5-LIKE DOMAIN-CONTAINING PROTEIN"/>
    <property type="match status" value="1"/>
</dbReference>
<organism evidence="3 4">
    <name type="scientific">Papaver somniferum</name>
    <name type="common">Opium poppy</name>
    <dbReference type="NCBI Taxonomy" id="3469"/>
    <lineage>
        <taxon>Eukaryota</taxon>
        <taxon>Viridiplantae</taxon>
        <taxon>Streptophyta</taxon>
        <taxon>Embryophyta</taxon>
        <taxon>Tracheophyta</taxon>
        <taxon>Spermatophyta</taxon>
        <taxon>Magnoliopsida</taxon>
        <taxon>Ranunculales</taxon>
        <taxon>Papaveraceae</taxon>
        <taxon>Papaveroideae</taxon>
        <taxon>Papaver</taxon>
    </lineage>
</organism>
<protein>
    <recommendedName>
        <fullName evidence="2">25S rRNA (uridine-N(3))-methyltransferase BMT5-like domain-containing protein</fullName>
    </recommendedName>
</protein>
<feature type="domain" description="25S rRNA (uridine-N(3))-methyltransferase BMT5-like" evidence="2">
    <location>
        <begin position="235"/>
        <end position="431"/>
    </location>
</feature>
<name>A0A4Y7IEB0_PAPSO</name>
<dbReference type="Gramene" id="RZC46001">
    <property type="protein sequence ID" value="RZC46001"/>
    <property type="gene ID" value="C5167_038959"/>
</dbReference>
<dbReference type="GO" id="GO:0070042">
    <property type="term" value="F:rRNA (uridine-N3-)-methyltransferase activity"/>
    <property type="evidence" value="ECO:0007669"/>
    <property type="project" value="InterPro"/>
</dbReference>
<evidence type="ECO:0000256" key="1">
    <source>
        <dbReference type="SAM" id="MobiDB-lite"/>
    </source>
</evidence>
<feature type="region of interest" description="Disordered" evidence="1">
    <location>
        <begin position="1"/>
        <end position="28"/>
    </location>
</feature>
<keyword evidence="4" id="KW-1185">Reference proteome</keyword>
<reference evidence="3 4" key="1">
    <citation type="journal article" date="2018" name="Science">
        <title>The opium poppy genome and morphinan production.</title>
        <authorList>
            <person name="Guo L."/>
            <person name="Winzer T."/>
            <person name="Yang X."/>
            <person name="Li Y."/>
            <person name="Ning Z."/>
            <person name="He Z."/>
            <person name="Teodor R."/>
            <person name="Lu Y."/>
            <person name="Bowser T.A."/>
            <person name="Graham I.A."/>
            <person name="Ye K."/>
        </authorList>
    </citation>
    <scope>NUCLEOTIDE SEQUENCE [LARGE SCALE GENOMIC DNA]</scope>
    <source>
        <strain evidence="4">cv. HN1</strain>
        <tissue evidence="3">Leaves</tissue>
    </source>
</reference>
<dbReference type="STRING" id="3469.A0A4Y7IEB0"/>
<dbReference type="EMBL" id="CM010715">
    <property type="protein sequence ID" value="RZC46001.1"/>
    <property type="molecule type" value="Genomic_DNA"/>
</dbReference>
<feature type="domain" description="25S rRNA (uridine-N(3))-methyltransferase BMT5-like" evidence="2">
    <location>
        <begin position="439"/>
        <end position="579"/>
    </location>
</feature>
<feature type="domain" description="25S rRNA (uridine-N(3))-methyltransferase BMT5-like" evidence="2">
    <location>
        <begin position="39"/>
        <end position="206"/>
    </location>
</feature>
<dbReference type="AlphaFoldDB" id="A0A4Y7IEB0"/>
<evidence type="ECO:0000259" key="2">
    <source>
        <dbReference type="Pfam" id="PF10354"/>
    </source>
</evidence>
<dbReference type="SUPFAM" id="SSF53335">
    <property type="entry name" value="S-adenosyl-L-methionine-dependent methyltransferases"/>
    <property type="match status" value="2"/>
</dbReference>
<dbReference type="GO" id="GO:0070475">
    <property type="term" value="P:rRNA base methylation"/>
    <property type="evidence" value="ECO:0007669"/>
    <property type="project" value="InterPro"/>
</dbReference>
<feature type="compositionally biased region" description="Basic and acidic residues" evidence="1">
    <location>
        <begin position="1"/>
        <end position="11"/>
    </location>
</feature>
<dbReference type="FunFam" id="3.40.50.150:FF:000440">
    <property type="entry name" value="Os09g0479300 protein"/>
    <property type="match status" value="1"/>
</dbReference>
<dbReference type="OMA" id="ICKYSEA"/>
<dbReference type="Pfam" id="PF10354">
    <property type="entry name" value="BMT5-like"/>
    <property type="match status" value="3"/>
</dbReference>